<organism evidence="2 3">
    <name type="scientific">Caenorhabditis nigoni</name>
    <dbReference type="NCBI Taxonomy" id="1611254"/>
    <lineage>
        <taxon>Eukaryota</taxon>
        <taxon>Metazoa</taxon>
        <taxon>Ecdysozoa</taxon>
        <taxon>Nematoda</taxon>
        <taxon>Chromadorea</taxon>
        <taxon>Rhabditida</taxon>
        <taxon>Rhabditina</taxon>
        <taxon>Rhabditomorpha</taxon>
        <taxon>Rhabditoidea</taxon>
        <taxon>Rhabditidae</taxon>
        <taxon>Peloderinae</taxon>
        <taxon>Caenorhabditis</taxon>
    </lineage>
</organism>
<accession>A0A2G5T9A9</accession>
<protein>
    <submittedName>
        <fullName evidence="2">Uncharacterized protein</fullName>
    </submittedName>
</protein>
<sequence length="336" mass="39277">MDKVLLFASVANVASTIYSTYLDEDHKERIDRLETEHKKNVERVRKQNQNTLQQNEDEHRKKLKAMDEERAELLEQFKSSKKEMIEKLDNLNRELENIKEESIKENEEKRKEMIMTMEKYRKEIDDARMGTHKVAQETLVDKRKHFEEQKDLVLKAQAEFSDFLQNQILQNAYTRCLQMYEDAWKPITLRMASAFNEMRTTCDEATYDKASFLKGSLGPFKNEIASAQNAFINKVSTFMQDILSEVNLPLAFRTTLINNLDEVKKLLRNARVTSHAAVLASAYDKKDLKTMKAKIDLLNKFEKDIEELKAKQQTWTSENKLMDSLCAETSQLKLEG</sequence>
<dbReference type="Proteomes" id="UP000230233">
    <property type="component" value="Chromosome V"/>
</dbReference>
<reference evidence="3" key="1">
    <citation type="submission" date="2017-10" db="EMBL/GenBank/DDBJ databases">
        <title>Rapid genome shrinkage in a self-fertile nematode reveals novel sperm competition proteins.</title>
        <authorList>
            <person name="Yin D."/>
            <person name="Schwarz E.M."/>
            <person name="Thomas C.G."/>
            <person name="Felde R.L."/>
            <person name="Korf I.F."/>
            <person name="Cutter A.D."/>
            <person name="Schartner C.M."/>
            <person name="Ralston E.J."/>
            <person name="Meyer B.J."/>
            <person name="Haag E.S."/>
        </authorList>
    </citation>
    <scope>NUCLEOTIDE SEQUENCE [LARGE SCALE GENOMIC DNA]</scope>
    <source>
        <strain evidence="3">JU1422</strain>
    </source>
</reference>
<evidence type="ECO:0000313" key="2">
    <source>
        <dbReference type="EMBL" id="PIC23817.1"/>
    </source>
</evidence>
<name>A0A2G5T9A9_9PELO</name>
<feature type="coiled-coil region" evidence="1">
    <location>
        <begin position="291"/>
        <end position="318"/>
    </location>
</feature>
<gene>
    <name evidence="2" type="primary">Cnig_chr_V.g17381</name>
    <name evidence="2" type="ORF">B9Z55_017381</name>
</gene>
<dbReference type="EMBL" id="PDUG01000005">
    <property type="protein sequence ID" value="PIC23817.1"/>
    <property type="molecule type" value="Genomic_DNA"/>
</dbReference>
<evidence type="ECO:0000256" key="1">
    <source>
        <dbReference type="SAM" id="Coils"/>
    </source>
</evidence>
<keyword evidence="3" id="KW-1185">Reference proteome</keyword>
<proteinExistence type="predicted"/>
<comment type="caution">
    <text evidence="2">The sequence shown here is derived from an EMBL/GenBank/DDBJ whole genome shotgun (WGS) entry which is preliminary data.</text>
</comment>
<feature type="coiled-coil region" evidence="1">
    <location>
        <begin position="30"/>
        <end position="123"/>
    </location>
</feature>
<dbReference type="AlphaFoldDB" id="A0A2G5T9A9"/>
<evidence type="ECO:0000313" key="3">
    <source>
        <dbReference type="Proteomes" id="UP000230233"/>
    </source>
</evidence>
<keyword evidence="1" id="KW-0175">Coiled coil</keyword>